<evidence type="ECO:0000313" key="3">
    <source>
        <dbReference type="Proteomes" id="UP000324222"/>
    </source>
</evidence>
<sequence length="214" mass="21812">MSGAMQRPGQAGPPGATSPEVKMVPVSTVDPTTTGGSHASVPVSGKAVHSALGTFRTVYGGGVSDSHPVPMPRIWRLASAIQLPCLAARLLSGILMVASAIRLPCLAASLLSPPSFIHGTGTCETIPLSLVVEFGHNHDAKMSGGLLPTQNMSVGVSHKAPMPGNQTHVPCVAIGVCPSISMPGRHPLPPSGLGHVDPRESKLGSLPLIQEASV</sequence>
<name>A0A5B7GVL4_PORTR</name>
<dbReference type="Proteomes" id="UP000324222">
    <property type="component" value="Unassembled WGS sequence"/>
</dbReference>
<dbReference type="AlphaFoldDB" id="A0A5B7GVL4"/>
<keyword evidence="3" id="KW-1185">Reference proteome</keyword>
<proteinExistence type="predicted"/>
<organism evidence="2 3">
    <name type="scientific">Portunus trituberculatus</name>
    <name type="common">Swimming crab</name>
    <name type="synonym">Neptunus trituberculatus</name>
    <dbReference type="NCBI Taxonomy" id="210409"/>
    <lineage>
        <taxon>Eukaryota</taxon>
        <taxon>Metazoa</taxon>
        <taxon>Ecdysozoa</taxon>
        <taxon>Arthropoda</taxon>
        <taxon>Crustacea</taxon>
        <taxon>Multicrustacea</taxon>
        <taxon>Malacostraca</taxon>
        <taxon>Eumalacostraca</taxon>
        <taxon>Eucarida</taxon>
        <taxon>Decapoda</taxon>
        <taxon>Pleocyemata</taxon>
        <taxon>Brachyura</taxon>
        <taxon>Eubrachyura</taxon>
        <taxon>Portunoidea</taxon>
        <taxon>Portunidae</taxon>
        <taxon>Portuninae</taxon>
        <taxon>Portunus</taxon>
    </lineage>
</organism>
<evidence type="ECO:0000313" key="2">
    <source>
        <dbReference type="EMBL" id="MPC61008.1"/>
    </source>
</evidence>
<comment type="caution">
    <text evidence="2">The sequence shown here is derived from an EMBL/GenBank/DDBJ whole genome shotgun (WGS) entry which is preliminary data.</text>
</comment>
<accession>A0A5B7GVL4</accession>
<protein>
    <submittedName>
        <fullName evidence="2">Uncharacterized protein</fullName>
    </submittedName>
</protein>
<reference evidence="2 3" key="1">
    <citation type="submission" date="2019-05" db="EMBL/GenBank/DDBJ databases">
        <title>Another draft genome of Portunus trituberculatus and its Hox gene families provides insights of decapod evolution.</title>
        <authorList>
            <person name="Jeong J.-H."/>
            <person name="Song I."/>
            <person name="Kim S."/>
            <person name="Choi T."/>
            <person name="Kim D."/>
            <person name="Ryu S."/>
            <person name="Kim W."/>
        </authorList>
    </citation>
    <scope>NUCLEOTIDE SEQUENCE [LARGE SCALE GENOMIC DNA]</scope>
    <source>
        <tissue evidence="2">Muscle</tissue>
    </source>
</reference>
<dbReference type="EMBL" id="VSRR010018126">
    <property type="protein sequence ID" value="MPC61008.1"/>
    <property type="molecule type" value="Genomic_DNA"/>
</dbReference>
<feature type="region of interest" description="Disordered" evidence="1">
    <location>
        <begin position="1"/>
        <end position="42"/>
    </location>
</feature>
<gene>
    <name evidence="2" type="ORF">E2C01_055070</name>
</gene>
<evidence type="ECO:0000256" key="1">
    <source>
        <dbReference type="SAM" id="MobiDB-lite"/>
    </source>
</evidence>
<feature type="region of interest" description="Disordered" evidence="1">
    <location>
        <begin position="188"/>
        <end position="214"/>
    </location>
</feature>